<evidence type="ECO:0000313" key="4">
    <source>
        <dbReference type="Proteomes" id="UP001157126"/>
    </source>
</evidence>
<gene>
    <name evidence="3" type="ORF">GCM10025883_34610</name>
</gene>
<dbReference type="RefSeq" id="WP_284304964.1">
    <property type="nucleotide sequence ID" value="NZ_BSUO01000001.1"/>
</dbReference>
<evidence type="ECO:0000256" key="1">
    <source>
        <dbReference type="SAM" id="MobiDB-lite"/>
    </source>
</evidence>
<evidence type="ECO:0000256" key="2">
    <source>
        <dbReference type="SAM" id="Phobius"/>
    </source>
</evidence>
<feature type="region of interest" description="Disordered" evidence="1">
    <location>
        <begin position="169"/>
        <end position="223"/>
    </location>
</feature>
<keyword evidence="4" id="KW-1185">Reference proteome</keyword>
<protein>
    <recommendedName>
        <fullName evidence="5">CvpA family protein</fullName>
    </recommendedName>
</protein>
<evidence type="ECO:0008006" key="5">
    <source>
        <dbReference type="Google" id="ProtNLM"/>
    </source>
</evidence>
<feature type="compositionally biased region" description="Basic residues" evidence="1">
    <location>
        <begin position="211"/>
        <end position="223"/>
    </location>
</feature>
<organism evidence="3 4">
    <name type="scientific">Mobilicoccus caccae</name>
    <dbReference type="NCBI Taxonomy" id="1859295"/>
    <lineage>
        <taxon>Bacteria</taxon>
        <taxon>Bacillati</taxon>
        <taxon>Actinomycetota</taxon>
        <taxon>Actinomycetes</taxon>
        <taxon>Micrococcales</taxon>
        <taxon>Dermatophilaceae</taxon>
        <taxon>Mobilicoccus</taxon>
    </lineage>
</organism>
<keyword evidence="2" id="KW-0812">Transmembrane</keyword>
<sequence>MLGILTAFTLSTAVGPLGRPLFAWLGIVDGVTAPVLTVTAIVVAGLVDALVFVMLFRVTAGVRVVRRDLVLGAILGACGTGVLRLAGTSLVGAVSDPVLASFAAVATLALLVNLGVRLTLLVAAWTANPPPVPFPLTPEAIRLAERPNYVTLSAPHTLEWPYHAVTGSLLPTRPETGRAMDVGSPEAPRTPATRQAEGLSPSGASTTSVRPGRRRGSSPSRRP</sequence>
<dbReference type="EMBL" id="BSUO01000001">
    <property type="protein sequence ID" value="GMA41416.1"/>
    <property type="molecule type" value="Genomic_DNA"/>
</dbReference>
<feature type="transmembrane region" description="Helical" evidence="2">
    <location>
        <begin position="33"/>
        <end position="56"/>
    </location>
</feature>
<keyword evidence="2" id="KW-0472">Membrane</keyword>
<evidence type="ECO:0000313" key="3">
    <source>
        <dbReference type="EMBL" id="GMA41416.1"/>
    </source>
</evidence>
<reference evidence="4" key="1">
    <citation type="journal article" date="2019" name="Int. J. Syst. Evol. Microbiol.">
        <title>The Global Catalogue of Microorganisms (GCM) 10K type strain sequencing project: providing services to taxonomists for standard genome sequencing and annotation.</title>
        <authorList>
            <consortium name="The Broad Institute Genomics Platform"/>
            <consortium name="The Broad Institute Genome Sequencing Center for Infectious Disease"/>
            <person name="Wu L."/>
            <person name="Ma J."/>
        </authorList>
    </citation>
    <scope>NUCLEOTIDE SEQUENCE [LARGE SCALE GENOMIC DNA]</scope>
    <source>
        <strain evidence="4">NBRC 113072</strain>
    </source>
</reference>
<comment type="caution">
    <text evidence="3">The sequence shown here is derived from an EMBL/GenBank/DDBJ whole genome shotgun (WGS) entry which is preliminary data.</text>
</comment>
<dbReference type="Proteomes" id="UP001157126">
    <property type="component" value="Unassembled WGS sequence"/>
</dbReference>
<keyword evidence="2" id="KW-1133">Transmembrane helix</keyword>
<accession>A0ABQ6IWH4</accession>
<feature type="transmembrane region" description="Helical" evidence="2">
    <location>
        <begin position="98"/>
        <end position="116"/>
    </location>
</feature>
<feature type="transmembrane region" description="Helical" evidence="2">
    <location>
        <begin position="68"/>
        <end position="86"/>
    </location>
</feature>
<proteinExistence type="predicted"/>
<name>A0ABQ6IWH4_9MICO</name>